<dbReference type="OrthoDB" id="1678912at2759"/>
<dbReference type="Proteomes" id="UP000585474">
    <property type="component" value="Unassembled WGS sequence"/>
</dbReference>
<gene>
    <name evidence="2" type="ORF">Acr_03g0007230</name>
</gene>
<name>A0A7J0EDK2_9ERIC</name>
<dbReference type="AlphaFoldDB" id="A0A7J0EDK2"/>
<evidence type="ECO:0000259" key="1">
    <source>
        <dbReference type="Pfam" id="PF02373"/>
    </source>
</evidence>
<dbReference type="Gene3D" id="2.60.120.650">
    <property type="entry name" value="Cupin"/>
    <property type="match status" value="1"/>
</dbReference>
<dbReference type="Pfam" id="PF02373">
    <property type="entry name" value="JmjC"/>
    <property type="match status" value="1"/>
</dbReference>
<accession>A0A7J0EDK2</accession>
<feature type="domain" description="JmjC" evidence="1">
    <location>
        <begin position="51"/>
        <end position="82"/>
    </location>
</feature>
<dbReference type="InterPro" id="IPR003347">
    <property type="entry name" value="JmjC_dom"/>
</dbReference>
<dbReference type="EMBL" id="BJWL01000003">
    <property type="protein sequence ID" value="GFY83949.1"/>
    <property type="molecule type" value="Genomic_DNA"/>
</dbReference>
<reference evidence="2 3" key="1">
    <citation type="submission" date="2019-07" db="EMBL/GenBank/DDBJ databases">
        <title>De Novo Assembly of kiwifruit Actinidia rufa.</title>
        <authorList>
            <person name="Sugita-Konishi S."/>
            <person name="Sato K."/>
            <person name="Mori E."/>
            <person name="Abe Y."/>
            <person name="Kisaki G."/>
            <person name="Hamano K."/>
            <person name="Suezawa K."/>
            <person name="Otani M."/>
            <person name="Fukuda T."/>
            <person name="Manabe T."/>
            <person name="Gomi K."/>
            <person name="Tabuchi M."/>
            <person name="Akimitsu K."/>
            <person name="Kataoka I."/>
        </authorList>
    </citation>
    <scope>NUCLEOTIDE SEQUENCE [LARGE SCALE GENOMIC DNA]</scope>
    <source>
        <strain evidence="3">cv. Fuchu</strain>
    </source>
</reference>
<keyword evidence="3" id="KW-1185">Reference proteome</keyword>
<protein>
    <submittedName>
        <fullName evidence="2">Transcription factor jumonji (Jmj) family protein</fullName>
    </submittedName>
</protein>
<organism evidence="2 3">
    <name type="scientific">Actinidia rufa</name>
    <dbReference type="NCBI Taxonomy" id="165716"/>
    <lineage>
        <taxon>Eukaryota</taxon>
        <taxon>Viridiplantae</taxon>
        <taxon>Streptophyta</taxon>
        <taxon>Embryophyta</taxon>
        <taxon>Tracheophyta</taxon>
        <taxon>Spermatophyta</taxon>
        <taxon>Magnoliopsida</taxon>
        <taxon>eudicotyledons</taxon>
        <taxon>Gunneridae</taxon>
        <taxon>Pentapetalae</taxon>
        <taxon>asterids</taxon>
        <taxon>Ericales</taxon>
        <taxon>Actinidiaceae</taxon>
        <taxon>Actinidia</taxon>
    </lineage>
</organism>
<comment type="caution">
    <text evidence="2">The sequence shown here is derived from an EMBL/GenBank/DDBJ whole genome shotgun (WGS) entry which is preliminary data.</text>
</comment>
<evidence type="ECO:0000313" key="3">
    <source>
        <dbReference type="Proteomes" id="UP000585474"/>
    </source>
</evidence>
<evidence type="ECO:0000313" key="2">
    <source>
        <dbReference type="EMBL" id="GFY83949.1"/>
    </source>
</evidence>
<sequence>MARGKKGTVEYGVNINGSAVSYTSSPPKINIAIVGNLHSGSYRSHALHWNAVHINHHHFGAPKTWYGVPGHSAPEFEKVVQHCVYADDTLSTSREDGAFGEFVITFLAHIMRDLVMLVGIMHFLALSRMPIVPYEELLRKEAMLLSNSSNQEDNSVVDSVSSLHVKPLQTGMLCGAHCVELL</sequence>
<proteinExistence type="predicted"/>